<dbReference type="EMBL" id="QSKC01000011">
    <property type="protein sequence ID" value="RHE31683.1"/>
    <property type="molecule type" value="Genomic_DNA"/>
</dbReference>
<feature type="transmembrane region" description="Helical" evidence="1">
    <location>
        <begin position="6"/>
        <end position="25"/>
    </location>
</feature>
<evidence type="ECO:0000313" key="3">
    <source>
        <dbReference type="Proteomes" id="UP000285290"/>
    </source>
</evidence>
<dbReference type="RefSeq" id="WP_117997494.1">
    <property type="nucleotide sequence ID" value="NZ_QRWI01000010.1"/>
</dbReference>
<comment type="caution">
    <text evidence="2">The sequence shown here is derived from an EMBL/GenBank/DDBJ whole genome shotgun (WGS) entry which is preliminary data.</text>
</comment>
<sequence length="444" mass="51681">MGMVSIILGSAVIAAFVSGVFSLYINQRDSQLSYITKERIKKIKELKKIVLKLGYASYEETIALLPRLKMNISAYGNSKNNLRYSEDLHIWELMNKIEKDKNDPEKFRNEKQGLIDYISALVTYYDQSSLRDVKGNWYDKATVVLSAIDIIFGFIPFFIDNNKDKLLFGMAYNIIAIPMIIIIIILRYKEKDIILINSKKYRKKTRFHRYIVCIILMVITILSSVAIFTITIKGIVSTFNIENFETELILSVMIYIGIVCLQYFGQMDMLIEDIKYFDLIDDIREKYIEEKEISKNTNNVQEKFDIENAIKTFKNIAIENGTYTAWKESIQKELDGLEQHQLNDLKVILQFELETFNKPDKFDLKSIVCNVLLPVFLGVIIAIYTIFNNEQNYSLVFNISMDIFILVLILIMLAVIMEHFKNKKTKTKTFAVEKILEIIEDTEK</sequence>
<feature type="transmembrane region" description="Helical" evidence="1">
    <location>
        <begin position="393"/>
        <end position="416"/>
    </location>
</feature>
<reference evidence="2 3" key="1">
    <citation type="submission" date="2018-08" db="EMBL/GenBank/DDBJ databases">
        <title>A genome reference for cultivated species of the human gut microbiota.</title>
        <authorList>
            <person name="Zou Y."/>
            <person name="Xue W."/>
            <person name="Luo G."/>
        </authorList>
    </citation>
    <scope>NUCLEOTIDE SEQUENCE [LARGE SCALE GENOMIC DNA]</scope>
    <source>
        <strain evidence="2 3">AM29-10</strain>
    </source>
</reference>
<keyword evidence="1" id="KW-0472">Membrane</keyword>
<dbReference type="AlphaFoldDB" id="A0A414IT17"/>
<feature type="transmembrane region" description="Helical" evidence="1">
    <location>
        <begin position="141"/>
        <end position="159"/>
    </location>
</feature>
<proteinExistence type="predicted"/>
<evidence type="ECO:0000256" key="1">
    <source>
        <dbReference type="SAM" id="Phobius"/>
    </source>
</evidence>
<keyword evidence="1" id="KW-1133">Transmembrane helix</keyword>
<feature type="transmembrane region" description="Helical" evidence="1">
    <location>
        <begin position="248"/>
        <end position="265"/>
    </location>
</feature>
<gene>
    <name evidence="2" type="ORF">DW753_09805</name>
</gene>
<accession>A0A414IT17</accession>
<name>A0A414IT17_9FIRM</name>
<dbReference type="Proteomes" id="UP000285290">
    <property type="component" value="Unassembled WGS sequence"/>
</dbReference>
<feature type="transmembrane region" description="Helical" evidence="1">
    <location>
        <begin position="165"/>
        <end position="186"/>
    </location>
</feature>
<organism evidence="2 3">
    <name type="scientific">Agathobacter rectalis</name>
    <dbReference type="NCBI Taxonomy" id="39491"/>
    <lineage>
        <taxon>Bacteria</taxon>
        <taxon>Bacillati</taxon>
        <taxon>Bacillota</taxon>
        <taxon>Clostridia</taxon>
        <taxon>Lachnospirales</taxon>
        <taxon>Lachnospiraceae</taxon>
        <taxon>Agathobacter</taxon>
    </lineage>
</organism>
<feature type="transmembrane region" description="Helical" evidence="1">
    <location>
        <begin position="207"/>
        <end position="236"/>
    </location>
</feature>
<protein>
    <submittedName>
        <fullName evidence="2">Uncharacterized protein</fullName>
    </submittedName>
</protein>
<keyword evidence="1" id="KW-0812">Transmembrane</keyword>
<evidence type="ECO:0000313" key="2">
    <source>
        <dbReference type="EMBL" id="RHE31683.1"/>
    </source>
</evidence>
<feature type="transmembrane region" description="Helical" evidence="1">
    <location>
        <begin position="367"/>
        <end position="387"/>
    </location>
</feature>